<name>A0A0F7SNE3_PHARH</name>
<accession>A0A0F7SNE3</accession>
<dbReference type="EMBL" id="LN483142">
    <property type="protein sequence ID" value="CED82906.1"/>
    <property type="molecule type" value="Genomic_DNA"/>
</dbReference>
<sequence length="620" mass="66348">MRPTIPLQDSSYGVRSISDSFSFQDPPKLHSIDNLSESTDSLDHAIPGDPFRASPVTRPQSVNHSVEQSKSVHITARQASSPQEAACPVSRDSLSESSFQSCSSSSSSDTLLGPASPPPAPSPSSPPAPISYSSNPLPFISTSSISSFSASSFPSAMSSPPMTPNSFNFLSHSASSELLSHSISSLGSFTTQDTYRSSSQVASDEEGSLPTNMDQEASNGNLVLPTIASLEAGVWDEVLVREETEGLPDVRLVLVVGDQDLGGDILNRVAEEIGVQAGEGSTDKFTKCSSRGVGKDEKSTGSIWLSCSASDPRAVDSLLRQIHDRHLPLAKQLSASTQASDHLGIKDIFDLAATGKGRGALGWIDCCLVLIDPSRLQQCISTSRRLAPRVPTLLLSTAPLSPSQHEELYRQLSDLSFVDASRLSTPSDPALEPSGSVVYKLADKFTPLGSFNAPSSPFVSPLQDLFLTRRGVRYLNHLCARGFLLTRADYMNSLTVRRTSHPMPFACSRQSTYRPRPALSSQSSISSSAPALTLSSFHASDYSYMSTQHWAEGSPFLPGTLYPTSGGSSERETTELEMGEVYDPLCLPRLIQGAWTASTRGSAADVVWTSSNALMWSQVV</sequence>
<reference evidence="2" key="1">
    <citation type="submission" date="2014-08" db="EMBL/GenBank/DDBJ databases">
        <authorList>
            <person name="Sharma Rahul"/>
            <person name="Thines Marco"/>
        </authorList>
    </citation>
    <scope>NUCLEOTIDE SEQUENCE</scope>
</reference>
<evidence type="ECO:0000256" key="1">
    <source>
        <dbReference type="SAM" id="MobiDB-lite"/>
    </source>
</evidence>
<feature type="compositionally biased region" description="Polar residues" evidence="1">
    <location>
        <begin position="57"/>
        <end position="83"/>
    </location>
</feature>
<dbReference type="AlphaFoldDB" id="A0A0F7SNE3"/>
<proteinExistence type="predicted"/>
<feature type="region of interest" description="Disordered" evidence="1">
    <location>
        <begin position="1"/>
        <end position="129"/>
    </location>
</feature>
<protein>
    <submittedName>
        <fullName evidence="2">Uncharacterized protein</fullName>
    </submittedName>
</protein>
<feature type="compositionally biased region" description="Low complexity" evidence="1">
    <location>
        <begin position="95"/>
        <end position="108"/>
    </location>
</feature>
<evidence type="ECO:0000313" key="2">
    <source>
        <dbReference type="EMBL" id="CED82906.1"/>
    </source>
</evidence>
<feature type="region of interest" description="Disordered" evidence="1">
    <location>
        <begin position="196"/>
        <end position="217"/>
    </location>
</feature>
<feature type="compositionally biased region" description="Polar residues" evidence="1">
    <location>
        <begin position="7"/>
        <end position="23"/>
    </location>
</feature>
<feature type="compositionally biased region" description="Pro residues" evidence="1">
    <location>
        <begin position="115"/>
        <end position="129"/>
    </location>
</feature>
<organism evidence="2">
    <name type="scientific">Phaffia rhodozyma</name>
    <name type="common">Yeast</name>
    <name type="synonym">Xanthophyllomyces dendrorhous</name>
    <dbReference type="NCBI Taxonomy" id="264483"/>
    <lineage>
        <taxon>Eukaryota</taxon>
        <taxon>Fungi</taxon>
        <taxon>Dikarya</taxon>
        <taxon>Basidiomycota</taxon>
        <taxon>Agaricomycotina</taxon>
        <taxon>Tremellomycetes</taxon>
        <taxon>Cystofilobasidiales</taxon>
        <taxon>Mrakiaceae</taxon>
        <taxon>Phaffia</taxon>
    </lineage>
</organism>